<proteinExistence type="predicted"/>
<name>A0ABU6RX96_9FABA</name>
<accession>A0ABU6RX96</accession>
<dbReference type="PANTHER" id="PTHR46033:SF8">
    <property type="entry name" value="PROTEIN MAINTENANCE OF MERISTEMS-LIKE"/>
    <property type="match status" value="1"/>
</dbReference>
<reference evidence="3 4" key="1">
    <citation type="journal article" date="2023" name="Plants (Basel)">
        <title>Bridging the Gap: Combining Genomics and Transcriptomics Approaches to Understand Stylosanthes scabra, an Orphan Legume from the Brazilian Caatinga.</title>
        <authorList>
            <person name="Ferreira-Neto J.R.C."/>
            <person name="da Silva M.D."/>
            <person name="Binneck E."/>
            <person name="de Melo N.F."/>
            <person name="da Silva R.H."/>
            <person name="de Melo A.L.T.M."/>
            <person name="Pandolfi V."/>
            <person name="Bustamante F.O."/>
            <person name="Brasileiro-Vidal A.C."/>
            <person name="Benko-Iseppon A.M."/>
        </authorList>
    </citation>
    <scope>NUCLEOTIDE SEQUENCE [LARGE SCALE GENOMIC DNA]</scope>
    <source>
        <tissue evidence="3">Leaves</tissue>
    </source>
</reference>
<evidence type="ECO:0000256" key="1">
    <source>
        <dbReference type="SAM" id="MobiDB-lite"/>
    </source>
</evidence>
<dbReference type="PANTHER" id="PTHR46033">
    <property type="entry name" value="PROTEIN MAIN-LIKE 2"/>
    <property type="match status" value="1"/>
</dbReference>
<protein>
    <recommendedName>
        <fullName evidence="2">Aminotransferase-like plant mobile domain-containing protein</fullName>
    </recommendedName>
</protein>
<sequence length="102" mass="11555">MSGRQGEEQLERDSDINRLDRSHHVTGAIGFQDQQTLAPRGIVPTMPPPACLVPYIHEAGFDGPLQMRSFDYDMPLVSALVERWRPKTHSFHLPWGSARSRC</sequence>
<dbReference type="EMBL" id="JASCZI010032863">
    <property type="protein sequence ID" value="MED6128594.1"/>
    <property type="molecule type" value="Genomic_DNA"/>
</dbReference>
<dbReference type="InterPro" id="IPR019557">
    <property type="entry name" value="AminoTfrase-like_pln_mobile"/>
</dbReference>
<keyword evidence="4" id="KW-1185">Reference proteome</keyword>
<evidence type="ECO:0000259" key="2">
    <source>
        <dbReference type="Pfam" id="PF10536"/>
    </source>
</evidence>
<feature type="non-terminal residue" evidence="3">
    <location>
        <position position="102"/>
    </location>
</feature>
<feature type="region of interest" description="Disordered" evidence="1">
    <location>
        <begin position="1"/>
        <end position="31"/>
    </location>
</feature>
<evidence type="ECO:0000313" key="4">
    <source>
        <dbReference type="Proteomes" id="UP001341840"/>
    </source>
</evidence>
<dbReference type="Pfam" id="PF10536">
    <property type="entry name" value="PMD"/>
    <property type="match status" value="1"/>
</dbReference>
<feature type="domain" description="Aminotransferase-like plant mobile" evidence="2">
    <location>
        <begin position="66"/>
        <end position="98"/>
    </location>
</feature>
<dbReference type="Proteomes" id="UP001341840">
    <property type="component" value="Unassembled WGS sequence"/>
</dbReference>
<dbReference type="InterPro" id="IPR044824">
    <property type="entry name" value="MAIN-like"/>
</dbReference>
<evidence type="ECO:0000313" key="3">
    <source>
        <dbReference type="EMBL" id="MED6128594.1"/>
    </source>
</evidence>
<comment type="caution">
    <text evidence="3">The sequence shown here is derived from an EMBL/GenBank/DDBJ whole genome shotgun (WGS) entry which is preliminary data.</text>
</comment>
<organism evidence="3 4">
    <name type="scientific">Stylosanthes scabra</name>
    <dbReference type="NCBI Taxonomy" id="79078"/>
    <lineage>
        <taxon>Eukaryota</taxon>
        <taxon>Viridiplantae</taxon>
        <taxon>Streptophyta</taxon>
        <taxon>Embryophyta</taxon>
        <taxon>Tracheophyta</taxon>
        <taxon>Spermatophyta</taxon>
        <taxon>Magnoliopsida</taxon>
        <taxon>eudicotyledons</taxon>
        <taxon>Gunneridae</taxon>
        <taxon>Pentapetalae</taxon>
        <taxon>rosids</taxon>
        <taxon>fabids</taxon>
        <taxon>Fabales</taxon>
        <taxon>Fabaceae</taxon>
        <taxon>Papilionoideae</taxon>
        <taxon>50 kb inversion clade</taxon>
        <taxon>dalbergioids sensu lato</taxon>
        <taxon>Dalbergieae</taxon>
        <taxon>Pterocarpus clade</taxon>
        <taxon>Stylosanthes</taxon>
    </lineage>
</organism>
<feature type="compositionally biased region" description="Basic and acidic residues" evidence="1">
    <location>
        <begin position="1"/>
        <end position="23"/>
    </location>
</feature>
<gene>
    <name evidence="3" type="ORF">PIB30_099411</name>
</gene>